<dbReference type="Proteomes" id="UP000237968">
    <property type="component" value="Unassembled WGS sequence"/>
</dbReference>
<sequence length="173" mass="17666">MLGRLFLLFTLVPIVEIYLLVTLGGLMGPGPTVALVAATGFLGAWLARREGRKALAAYQESMAKMELPEDGIVSGLLILAGGVMLITPGVMTDVFGLAMMVPPIRRATASLVKKRMQKRIASGDVQVMHIGAGGFRAGFGGGVGRGGDGGLGDGAVVDAEIVDAEGGAGSREA</sequence>
<keyword evidence="3" id="KW-1185">Reference proteome</keyword>
<comment type="caution">
    <text evidence="2">The sequence shown here is derived from an EMBL/GenBank/DDBJ whole genome shotgun (WGS) entry which is preliminary data.</text>
</comment>
<feature type="transmembrane region" description="Helical" evidence="1">
    <location>
        <begin position="67"/>
        <end position="88"/>
    </location>
</feature>
<evidence type="ECO:0000313" key="3">
    <source>
        <dbReference type="Proteomes" id="UP000237968"/>
    </source>
</evidence>
<dbReference type="PANTHER" id="PTHR35335:SF1">
    <property type="entry name" value="UPF0716 PROTEIN FXSA"/>
    <property type="match status" value="1"/>
</dbReference>
<keyword evidence="1" id="KW-0812">Transmembrane</keyword>
<name>A0A2S9XBT6_9BACT</name>
<feature type="transmembrane region" description="Helical" evidence="1">
    <location>
        <begin position="30"/>
        <end position="47"/>
    </location>
</feature>
<gene>
    <name evidence="2" type="ORF">ENSA5_65620</name>
</gene>
<keyword evidence="1" id="KW-1133">Transmembrane helix</keyword>
<proteinExistence type="predicted"/>
<reference evidence="2 3" key="1">
    <citation type="submission" date="2018-03" db="EMBL/GenBank/DDBJ databases">
        <title>Draft Genome Sequences of the Obligatory Marine Myxobacteria Enhygromyxa salina SWB005.</title>
        <authorList>
            <person name="Poehlein A."/>
            <person name="Moghaddam J.A."/>
            <person name="Harms H."/>
            <person name="Alanjari M."/>
            <person name="Koenig G.M."/>
            <person name="Daniel R."/>
            <person name="Schaeberle T.F."/>
        </authorList>
    </citation>
    <scope>NUCLEOTIDE SEQUENCE [LARGE SCALE GENOMIC DNA]</scope>
    <source>
        <strain evidence="2 3">SWB005</strain>
    </source>
</reference>
<feature type="transmembrane region" description="Helical" evidence="1">
    <location>
        <begin position="5"/>
        <end position="24"/>
    </location>
</feature>
<dbReference type="AlphaFoldDB" id="A0A2S9XBT6"/>
<dbReference type="Pfam" id="PF04186">
    <property type="entry name" value="FxsA"/>
    <property type="match status" value="1"/>
</dbReference>
<dbReference type="GO" id="GO:0016020">
    <property type="term" value="C:membrane"/>
    <property type="evidence" value="ECO:0007669"/>
    <property type="project" value="InterPro"/>
</dbReference>
<keyword evidence="1" id="KW-0472">Membrane</keyword>
<evidence type="ECO:0000256" key="1">
    <source>
        <dbReference type="SAM" id="Phobius"/>
    </source>
</evidence>
<dbReference type="InterPro" id="IPR007313">
    <property type="entry name" value="FxsA"/>
</dbReference>
<dbReference type="NCBIfam" id="NF008528">
    <property type="entry name" value="PRK11463.1-2"/>
    <property type="match status" value="1"/>
</dbReference>
<dbReference type="RefSeq" id="WP_106395719.1">
    <property type="nucleotide sequence ID" value="NZ_PVNK01000285.1"/>
</dbReference>
<dbReference type="OrthoDB" id="9792788at2"/>
<protein>
    <submittedName>
        <fullName evidence="2">Phage T7 F exclusion suppressor FxsA</fullName>
    </submittedName>
</protein>
<dbReference type="EMBL" id="PVNK01000285">
    <property type="protein sequence ID" value="PRP90315.1"/>
    <property type="molecule type" value="Genomic_DNA"/>
</dbReference>
<dbReference type="PANTHER" id="PTHR35335">
    <property type="entry name" value="UPF0716 PROTEIN FXSA"/>
    <property type="match status" value="1"/>
</dbReference>
<evidence type="ECO:0000313" key="2">
    <source>
        <dbReference type="EMBL" id="PRP90315.1"/>
    </source>
</evidence>
<accession>A0A2S9XBT6</accession>
<organism evidence="2 3">
    <name type="scientific">Enhygromyxa salina</name>
    <dbReference type="NCBI Taxonomy" id="215803"/>
    <lineage>
        <taxon>Bacteria</taxon>
        <taxon>Pseudomonadati</taxon>
        <taxon>Myxococcota</taxon>
        <taxon>Polyangia</taxon>
        <taxon>Nannocystales</taxon>
        <taxon>Nannocystaceae</taxon>
        <taxon>Enhygromyxa</taxon>
    </lineage>
</organism>